<protein>
    <recommendedName>
        <fullName evidence="3">DDE Tnp4 domain-containing protein</fullName>
    </recommendedName>
</protein>
<keyword evidence="2" id="KW-0479">Metal-binding</keyword>
<dbReference type="GO" id="GO:0046872">
    <property type="term" value="F:metal ion binding"/>
    <property type="evidence" value="ECO:0007669"/>
    <property type="project" value="UniProtKB-KW"/>
</dbReference>
<dbReference type="VEuPathDB" id="VectorBase:ISCI004686"/>
<organism>
    <name type="scientific">Ixodes scapularis</name>
    <name type="common">Black-legged tick</name>
    <name type="synonym">Deer tick</name>
    <dbReference type="NCBI Taxonomy" id="6945"/>
    <lineage>
        <taxon>Eukaryota</taxon>
        <taxon>Metazoa</taxon>
        <taxon>Ecdysozoa</taxon>
        <taxon>Arthropoda</taxon>
        <taxon>Chelicerata</taxon>
        <taxon>Arachnida</taxon>
        <taxon>Acari</taxon>
        <taxon>Parasitiformes</taxon>
        <taxon>Ixodida</taxon>
        <taxon>Ixodoidea</taxon>
        <taxon>Ixodidae</taxon>
        <taxon>Ixodinae</taxon>
        <taxon>Ixodes</taxon>
    </lineage>
</organism>
<dbReference type="InParanoid" id="B7PER5"/>
<dbReference type="Pfam" id="PF13359">
    <property type="entry name" value="DDE_Tnp_4"/>
    <property type="match status" value="1"/>
</dbReference>
<dbReference type="HOGENOM" id="CLU_2040636_0_0_1"/>
<name>B7PER5_IXOSC</name>
<dbReference type="EMBL" id="DS697414">
    <property type="protein sequence ID" value="EEC05087.1"/>
    <property type="molecule type" value="Genomic_DNA"/>
</dbReference>
<proteinExistence type="predicted"/>
<dbReference type="EMBL" id="ABJB010200637">
    <property type="status" value="NOT_ANNOTATED_CDS"/>
    <property type="molecule type" value="Genomic_DNA"/>
</dbReference>
<gene>
    <name evidence="4" type="ORF">IscW_ISCW004686</name>
</gene>
<dbReference type="Proteomes" id="UP000001555">
    <property type="component" value="Unassembled WGS sequence"/>
</dbReference>
<dbReference type="VEuPathDB" id="VectorBase:ISCP_007249"/>
<feature type="domain" description="DDE Tnp4" evidence="3">
    <location>
        <begin position="15"/>
        <end position="77"/>
    </location>
</feature>
<evidence type="ECO:0000259" key="3">
    <source>
        <dbReference type="Pfam" id="PF13359"/>
    </source>
</evidence>
<dbReference type="EnsemblMetazoa" id="ISCW004686-RA">
    <property type="protein sequence ID" value="ISCW004686-PA"/>
    <property type="gene ID" value="ISCW004686"/>
</dbReference>
<comment type="cofactor">
    <cofactor evidence="1">
        <name>a divalent metal cation</name>
        <dbReference type="ChEBI" id="CHEBI:60240"/>
    </cofactor>
</comment>
<dbReference type="InterPro" id="IPR027806">
    <property type="entry name" value="HARBI1_dom"/>
</dbReference>
<evidence type="ECO:0000256" key="2">
    <source>
        <dbReference type="ARBA" id="ARBA00022723"/>
    </source>
</evidence>
<dbReference type="AlphaFoldDB" id="B7PER5"/>
<dbReference type="PaxDb" id="6945-B7PER5"/>
<reference evidence="5" key="2">
    <citation type="submission" date="2020-05" db="UniProtKB">
        <authorList>
            <consortium name="EnsemblMetazoa"/>
        </authorList>
    </citation>
    <scope>IDENTIFICATION</scope>
    <source>
        <strain evidence="5">wikel</strain>
    </source>
</reference>
<dbReference type="OrthoDB" id="6488158at2759"/>
<evidence type="ECO:0000313" key="6">
    <source>
        <dbReference type="Proteomes" id="UP000001555"/>
    </source>
</evidence>
<reference evidence="4 6" key="1">
    <citation type="submission" date="2008-03" db="EMBL/GenBank/DDBJ databases">
        <title>Annotation of Ixodes scapularis.</title>
        <authorList>
            <consortium name="Ixodes scapularis Genome Project Consortium"/>
            <person name="Caler E."/>
            <person name="Hannick L.I."/>
            <person name="Bidwell S."/>
            <person name="Joardar V."/>
            <person name="Thiagarajan M."/>
            <person name="Amedeo P."/>
            <person name="Galinsky K.J."/>
            <person name="Schobel S."/>
            <person name="Inman J."/>
            <person name="Hostetler J."/>
            <person name="Miller J."/>
            <person name="Hammond M."/>
            <person name="Megy K."/>
            <person name="Lawson D."/>
            <person name="Kodira C."/>
            <person name="Sutton G."/>
            <person name="Meyer J."/>
            <person name="Hill C.A."/>
            <person name="Birren B."/>
            <person name="Nene V."/>
            <person name="Collins F."/>
            <person name="Alarcon-Chaidez F."/>
            <person name="Wikel S."/>
            <person name="Strausberg R."/>
        </authorList>
    </citation>
    <scope>NUCLEOTIDE SEQUENCE [LARGE SCALE GENOMIC DNA]</scope>
    <source>
        <strain evidence="6">Wikel</strain>
        <strain evidence="4">Wikel colony</strain>
    </source>
</reference>
<evidence type="ECO:0000313" key="5">
    <source>
        <dbReference type="EnsemblMetazoa" id="ISCW004686-PA"/>
    </source>
</evidence>
<keyword evidence="6" id="KW-1185">Reference proteome</keyword>
<evidence type="ECO:0000256" key="1">
    <source>
        <dbReference type="ARBA" id="ARBA00001968"/>
    </source>
</evidence>
<sequence>MPMVTFNGTTVPPLILCDQASLLTSNMLKPYSRKDFKKDSPQEGFNRKLSPARQVVENAFERVKARFRFIMRRMECEWLSDMETEDKIYLQPVCTTDAEADNGSVRDAHWRVSTQSSRQMV</sequence>
<dbReference type="VEuPathDB" id="VectorBase:ISCW004686"/>
<accession>B7PER5</accession>
<evidence type="ECO:0000313" key="4">
    <source>
        <dbReference type="EMBL" id="EEC05087.1"/>
    </source>
</evidence>